<dbReference type="Proteomes" id="UP000642829">
    <property type="component" value="Unassembled WGS sequence"/>
</dbReference>
<dbReference type="InterPro" id="IPR043129">
    <property type="entry name" value="ATPase_NBD"/>
</dbReference>
<organism evidence="9 10">
    <name type="scientific">Cerasicoccus arenae</name>
    <dbReference type="NCBI Taxonomy" id="424488"/>
    <lineage>
        <taxon>Bacteria</taxon>
        <taxon>Pseudomonadati</taxon>
        <taxon>Verrucomicrobiota</taxon>
        <taxon>Opitutia</taxon>
        <taxon>Puniceicoccales</taxon>
        <taxon>Cerasicoccaceae</taxon>
        <taxon>Cerasicoccus</taxon>
    </lineage>
</organism>
<evidence type="ECO:0000259" key="8">
    <source>
        <dbReference type="Pfam" id="PF02782"/>
    </source>
</evidence>
<keyword evidence="6" id="KW-0119">Carbohydrate metabolism</keyword>
<dbReference type="CDD" id="cd07781">
    <property type="entry name" value="ASKHA_NBD_FGGY_L-RBK"/>
    <property type="match status" value="1"/>
</dbReference>
<comment type="caution">
    <text evidence="9">The sequence shown here is derived from an EMBL/GenBank/DDBJ whole genome shotgun (WGS) entry which is preliminary data.</text>
</comment>
<dbReference type="GO" id="GO:0005737">
    <property type="term" value="C:cytoplasm"/>
    <property type="evidence" value="ECO:0007669"/>
    <property type="project" value="TreeGrafter"/>
</dbReference>
<dbReference type="PIRSF" id="PIRSF000538">
    <property type="entry name" value="GlpK"/>
    <property type="match status" value="1"/>
</dbReference>
<evidence type="ECO:0000256" key="2">
    <source>
        <dbReference type="ARBA" id="ARBA00022741"/>
    </source>
</evidence>
<proteinExistence type="predicted"/>
<dbReference type="RefSeq" id="WP_189512628.1">
    <property type="nucleotide sequence ID" value="NZ_BMXG01000005.1"/>
</dbReference>
<dbReference type="InterPro" id="IPR000577">
    <property type="entry name" value="Carb_kinase_FGGY"/>
</dbReference>
<feature type="domain" description="Carbohydrate kinase FGGY N-terminal" evidence="7">
    <location>
        <begin position="3"/>
        <end position="283"/>
    </location>
</feature>
<evidence type="ECO:0000256" key="6">
    <source>
        <dbReference type="ARBA" id="ARBA00023277"/>
    </source>
</evidence>
<dbReference type="SUPFAM" id="SSF53067">
    <property type="entry name" value="Actin-like ATPase domain"/>
    <property type="match status" value="2"/>
</dbReference>
<dbReference type="InterPro" id="IPR018484">
    <property type="entry name" value="FGGY_N"/>
</dbReference>
<sequence>MAYTLGIDYGTNSVRAVVVRCLDGAEIGEGVLHYPSGKEGILLDPHDANLARQHPGDYLEGLESSVRQAIERAKKADPLFSAKSVVGIGVDTTGSSPLPVDEANAPLALNPKFRDNLNAQCWLWKDHTSHEEAARITALSKEHRPQFVARTGDTYSSEWWWSKIWHCLNVDPEVFDAAHSWVELSDFIPSVLSGITDPLKIQRSVCAAGHKALYAPEWDGLPDKEFLAMLNPKLADLRHRLYEKALNSDATAGHLCDDWAHRLGLPTGIPIAMGLMDVHYGAIACGVKPGTLVKVIGTSTCDCAVMPADQEIKEIPGICGIVNGSIIPGCYGVEAGQSAVGDIFKWWVEGVCQGSPSLHVKLTQEATKQHPGQHGLLALDWNNGNRTVLVDQRLTGLLLGQTLHTTQADIYRALIEATAFGARKIIERMEAYGVRIDCVVCAGGIAEKNPLLMQIYADVLGREMQITASSQACALGAAIGASVVAGVHTDYASAQAVMAHIRPQSYQPIEANRAIYNEIYALYEKVHDAFGGVSVVNLGNVMKELLRIKDGKPTMKTCDSKPESVDAAPVSNYILNFE</sequence>
<dbReference type="AlphaFoldDB" id="A0A8J3GC86"/>
<dbReference type="Pfam" id="PF00370">
    <property type="entry name" value="FGGY_N"/>
    <property type="match status" value="1"/>
</dbReference>
<feature type="domain" description="Carbohydrate kinase FGGY C-terminal" evidence="8">
    <location>
        <begin position="293"/>
        <end position="483"/>
    </location>
</feature>
<dbReference type="GO" id="GO:0005524">
    <property type="term" value="F:ATP binding"/>
    <property type="evidence" value="ECO:0007669"/>
    <property type="project" value="UniProtKB-KW"/>
</dbReference>
<reference evidence="9" key="1">
    <citation type="journal article" date="2014" name="Int. J. Syst. Evol. Microbiol.">
        <title>Complete genome sequence of Corynebacterium casei LMG S-19264T (=DSM 44701T), isolated from a smear-ripened cheese.</title>
        <authorList>
            <consortium name="US DOE Joint Genome Institute (JGI-PGF)"/>
            <person name="Walter F."/>
            <person name="Albersmeier A."/>
            <person name="Kalinowski J."/>
            <person name="Ruckert C."/>
        </authorList>
    </citation>
    <scope>NUCLEOTIDE SEQUENCE</scope>
    <source>
        <strain evidence="9">KCTC 12870</strain>
    </source>
</reference>
<dbReference type="GO" id="GO:0008741">
    <property type="term" value="F:ribulokinase activity"/>
    <property type="evidence" value="ECO:0007669"/>
    <property type="project" value="InterPro"/>
</dbReference>
<dbReference type="NCBIfam" id="NF003154">
    <property type="entry name" value="PRK04123.1"/>
    <property type="match status" value="1"/>
</dbReference>
<keyword evidence="2" id="KW-0547">Nucleotide-binding</keyword>
<evidence type="ECO:0000313" key="10">
    <source>
        <dbReference type="Proteomes" id="UP000642829"/>
    </source>
</evidence>
<evidence type="ECO:0000256" key="1">
    <source>
        <dbReference type="ARBA" id="ARBA00022679"/>
    </source>
</evidence>
<keyword evidence="3" id="KW-0418">Kinase</keyword>
<dbReference type="InterPro" id="IPR005929">
    <property type="entry name" value="Ribulokinase"/>
</dbReference>
<dbReference type="PANTHER" id="PTHR43435">
    <property type="entry name" value="RIBULOKINASE"/>
    <property type="match status" value="1"/>
</dbReference>
<protein>
    <submittedName>
        <fullName evidence="9">Ribulokinase</fullName>
    </submittedName>
</protein>
<dbReference type="GO" id="GO:0019150">
    <property type="term" value="F:D-ribulokinase activity"/>
    <property type="evidence" value="ECO:0007669"/>
    <property type="project" value="TreeGrafter"/>
</dbReference>
<dbReference type="GO" id="GO:0019569">
    <property type="term" value="P:L-arabinose catabolic process to D-xylulose 5-phosphate"/>
    <property type="evidence" value="ECO:0007669"/>
    <property type="project" value="InterPro"/>
</dbReference>
<dbReference type="Gene3D" id="3.30.420.40">
    <property type="match status" value="2"/>
</dbReference>
<dbReference type="EMBL" id="BMXG01000005">
    <property type="protein sequence ID" value="GHB96506.1"/>
    <property type="molecule type" value="Genomic_DNA"/>
</dbReference>
<keyword evidence="10" id="KW-1185">Reference proteome</keyword>
<dbReference type="InterPro" id="IPR018485">
    <property type="entry name" value="FGGY_C"/>
</dbReference>
<dbReference type="Pfam" id="PF02782">
    <property type="entry name" value="FGGY_C"/>
    <property type="match status" value="1"/>
</dbReference>
<evidence type="ECO:0000256" key="5">
    <source>
        <dbReference type="ARBA" id="ARBA00022935"/>
    </source>
</evidence>
<name>A0A8J3GC86_9BACT</name>
<keyword evidence="5" id="KW-0054">Arabinose catabolism</keyword>
<accession>A0A8J3GC86</accession>
<keyword evidence="1" id="KW-0808">Transferase</keyword>
<dbReference type="PANTHER" id="PTHR43435:SF4">
    <property type="entry name" value="FGGY CARBOHYDRATE KINASE DOMAIN-CONTAINING PROTEIN"/>
    <property type="match status" value="1"/>
</dbReference>
<reference evidence="9" key="2">
    <citation type="submission" date="2020-09" db="EMBL/GenBank/DDBJ databases">
        <authorList>
            <person name="Sun Q."/>
            <person name="Kim S."/>
        </authorList>
    </citation>
    <scope>NUCLEOTIDE SEQUENCE</scope>
    <source>
        <strain evidence="9">KCTC 12870</strain>
    </source>
</reference>
<evidence type="ECO:0000259" key="7">
    <source>
        <dbReference type="Pfam" id="PF00370"/>
    </source>
</evidence>
<evidence type="ECO:0000256" key="4">
    <source>
        <dbReference type="ARBA" id="ARBA00022840"/>
    </source>
</evidence>
<keyword evidence="4" id="KW-0067">ATP-binding</keyword>
<evidence type="ECO:0000313" key="9">
    <source>
        <dbReference type="EMBL" id="GHB96506.1"/>
    </source>
</evidence>
<evidence type="ECO:0000256" key="3">
    <source>
        <dbReference type="ARBA" id="ARBA00022777"/>
    </source>
</evidence>
<gene>
    <name evidence="9" type="primary">araB</name>
    <name evidence="9" type="ORF">GCM10007047_10490</name>
</gene>